<evidence type="ECO:0000259" key="16">
    <source>
        <dbReference type="PROSITE" id="PS50255"/>
    </source>
</evidence>
<keyword evidence="7" id="KW-0689">Ribosomal protein</keyword>
<evidence type="ECO:0000256" key="10">
    <source>
        <dbReference type="ARBA" id="ARBA00023004"/>
    </source>
</evidence>
<keyword evidence="12 15" id="KW-0472">Membrane</keyword>
<dbReference type="SMART" id="SM01117">
    <property type="entry name" value="Cyt-b5"/>
    <property type="match status" value="1"/>
</dbReference>
<dbReference type="InterPro" id="IPR012171">
    <property type="entry name" value="Fatty_acid_desaturase"/>
</dbReference>
<dbReference type="GO" id="GO:0016020">
    <property type="term" value="C:membrane"/>
    <property type="evidence" value="ECO:0007669"/>
    <property type="project" value="UniProtKB-SubCell"/>
</dbReference>
<keyword evidence="13" id="KW-0687">Ribonucleoprotein</keyword>
<dbReference type="GO" id="GO:0016717">
    <property type="term" value="F:oxidoreductase activity, acting on paired donors, with oxidation of a pair of donors resulting in the reduction of molecular oxygen to two molecules of water"/>
    <property type="evidence" value="ECO:0007669"/>
    <property type="project" value="TreeGrafter"/>
</dbReference>
<comment type="pathway">
    <text evidence="2">Lipid metabolism.</text>
</comment>
<dbReference type="GO" id="GO:0005840">
    <property type="term" value="C:ribosome"/>
    <property type="evidence" value="ECO:0007669"/>
    <property type="project" value="UniProtKB-KW"/>
</dbReference>
<dbReference type="OrthoDB" id="260091at2759"/>
<dbReference type="GO" id="GO:0046872">
    <property type="term" value="F:metal ion binding"/>
    <property type="evidence" value="ECO:0007669"/>
    <property type="project" value="UniProtKB-KW"/>
</dbReference>
<comment type="caution">
    <text evidence="17">The sequence shown here is derived from an EMBL/GenBank/DDBJ whole genome shotgun (WGS) entry which is preliminary data.</text>
</comment>
<evidence type="ECO:0000256" key="6">
    <source>
        <dbReference type="ARBA" id="ARBA00022723"/>
    </source>
</evidence>
<sequence length="549" mass="63912">MTPPEARTLECTQTYITRQEIDARTKTGEILIIYSDKVYKLDKWIKYHPGGVLAIQHLNGKDATDEIHMMHPEDVYRRQVHRYYVGEYADDTDLSITQRYPPSALPTPPRTPVLDHSTRLEYLTSNCIRGTERKESLDAKKLRLSYEEFARRIEELGLDKCNYWNYGIELCRYTALFVSSLLFIFYGYQTWHYMFSAVLMAGFWHQVSFFAHDAGHNSITHVLKVDNAVGIIAANWLGGLSLGWWKKSHNVHHIITNDPEHDPDIQHLPFFAVSERFANNLYSTYYKRILPFDAAARRFVSVQHWTYYLILSFGRFNLYRLSFEFLANEENYRYFYFEVTGLVFFWCWLGYVLSHLPSWGMIWAWIMVSHILTVSLHVQITLSHFGMSTEVIEDEPFPAKMLRTTMDVDCPTWLDWYHGGLQFQAIHHLFPRVPRHNLRACVPLVRQFAKDNGLTYHSYDFAKGNGIVLGRLKEVADQIKLLGEGKVHGSLARAGKVKSQTPKVAKQEKKKKPTGRAKKRMVYNRRYVNVTTTFGGKRRMNPAPTGDKP</sequence>
<dbReference type="PROSITE" id="PS50255">
    <property type="entry name" value="CYTOCHROME_B5_2"/>
    <property type="match status" value="1"/>
</dbReference>
<evidence type="ECO:0000256" key="12">
    <source>
        <dbReference type="ARBA" id="ARBA00023136"/>
    </source>
</evidence>
<dbReference type="InterPro" id="IPR001199">
    <property type="entry name" value="Cyt_B5-like_heme/steroid-bd"/>
</dbReference>
<dbReference type="GO" id="GO:1990904">
    <property type="term" value="C:ribonucleoprotein complex"/>
    <property type="evidence" value="ECO:0007669"/>
    <property type="project" value="UniProtKB-KW"/>
</dbReference>
<evidence type="ECO:0000256" key="9">
    <source>
        <dbReference type="ARBA" id="ARBA00023002"/>
    </source>
</evidence>
<feature type="region of interest" description="Disordered" evidence="14">
    <location>
        <begin position="492"/>
        <end position="521"/>
    </location>
</feature>
<feature type="transmembrane region" description="Helical" evidence="15">
    <location>
        <begin position="334"/>
        <end position="353"/>
    </location>
</feature>
<comment type="subcellular location">
    <subcellularLocation>
        <location evidence="1">Membrane</location>
        <topology evidence="1">Multi-pass membrane protein</topology>
    </subcellularLocation>
</comment>
<dbReference type="SUPFAM" id="SSF55856">
    <property type="entry name" value="Cytochrome b5-like heme/steroid binding domain"/>
    <property type="match status" value="1"/>
</dbReference>
<evidence type="ECO:0000256" key="2">
    <source>
        <dbReference type="ARBA" id="ARBA00005189"/>
    </source>
</evidence>
<dbReference type="GO" id="GO:0006629">
    <property type="term" value="P:lipid metabolic process"/>
    <property type="evidence" value="ECO:0007669"/>
    <property type="project" value="UniProtKB-KW"/>
</dbReference>
<keyword evidence="8 15" id="KW-1133">Transmembrane helix</keyword>
<evidence type="ECO:0000256" key="5">
    <source>
        <dbReference type="ARBA" id="ARBA00022692"/>
    </source>
</evidence>
<evidence type="ECO:0000256" key="13">
    <source>
        <dbReference type="ARBA" id="ARBA00023274"/>
    </source>
</evidence>
<dbReference type="Pfam" id="PF00173">
    <property type="entry name" value="Cyt-b5"/>
    <property type="match status" value="1"/>
</dbReference>
<organism evidence="17 18">
    <name type="scientific">Bifiguratus adelaidae</name>
    <dbReference type="NCBI Taxonomy" id="1938954"/>
    <lineage>
        <taxon>Eukaryota</taxon>
        <taxon>Fungi</taxon>
        <taxon>Fungi incertae sedis</taxon>
        <taxon>Mucoromycota</taxon>
        <taxon>Mucoromycotina</taxon>
        <taxon>Endogonomycetes</taxon>
        <taxon>Endogonales</taxon>
        <taxon>Endogonales incertae sedis</taxon>
        <taxon>Bifiguratus</taxon>
    </lineage>
</organism>
<keyword evidence="6" id="KW-0479">Metal-binding</keyword>
<feature type="transmembrane region" description="Helical" evidence="15">
    <location>
        <begin position="227"/>
        <end position="245"/>
    </location>
</feature>
<keyword evidence="5 15" id="KW-0812">Transmembrane</keyword>
<keyword evidence="9" id="KW-0560">Oxidoreductase</keyword>
<dbReference type="EMBL" id="MVBO01000152">
    <property type="protein sequence ID" value="OZJ02432.1"/>
    <property type="molecule type" value="Genomic_DNA"/>
</dbReference>
<dbReference type="Pfam" id="PF00487">
    <property type="entry name" value="FA_desaturase"/>
    <property type="match status" value="1"/>
</dbReference>
<dbReference type="PIRSF" id="PIRSF015921">
    <property type="entry name" value="FA_sphinglp_des"/>
    <property type="match status" value="1"/>
</dbReference>
<evidence type="ECO:0000256" key="15">
    <source>
        <dbReference type="SAM" id="Phobius"/>
    </source>
</evidence>
<dbReference type="Pfam" id="PF04758">
    <property type="entry name" value="Ribosomal_S30"/>
    <property type="match status" value="1"/>
</dbReference>
<evidence type="ECO:0000256" key="7">
    <source>
        <dbReference type="ARBA" id="ARBA00022980"/>
    </source>
</evidence>
<dbReference type="InterPro" id="IPR005804">
    <property type="entry name" value="FA_desaturase_dom"/>
</dbReference>
<dbReference type="PANTHER" id="PTHR19353">
    <property type="entry name" value="FATTY ACID DESATURASE 2"/>
    <property type="match status" value="1"/>
</dbReference>
<evidence type="ECO:0000256" key="1">
    <source>
        <dbReference type="ARBA" id="ARBA00004141"/>
    </source>
</evidence>
<keyword evidence="10" id="KW-0408">Iron</keyword>
<keyword evidence="4" id="KW-0349">Heme</keyword>
<dbReference type="GO" id="GO:0003735">
    <property type="term" value="F:structural constituent of ribosome"/>
    <property type="evidence" value="ECO:0007669"/>
    <property type="project" value="InterPro"/>
</dbReference>
<comment type="similarity">
    <text evidence="3">Belongs to the fatty acid desaturase type 1 family.</text>
</comment>
<evidence type="ECO:0000256" key="4">
    <source>
        <dbReference type="ARBA" id="ARBA00022617"/>
    </source>
</evidence>
<dbReference type="AlphaFoldDB" id="A0A261XVQ2"/>
<dbReference type="PANTHER" id="PTHR19353:SF30">
    <property type="entry name" value="DELTA 8-(E)-SPHINGOLIPID DESATURASE"/>
    <property type="match status" value="1"/>
</dbReference>
<gene>
    <name evidence="17" type="ORF">BZG36_04464</name>
</gene>
<feature type="transmembrane region" description="Helical" evidence="15">
    <location>
        <begin position="170"/>
        <end position="188"/>
    </location>
</feature>
<feature type="transmembrane region" description="Helical" evidence="15">
    <location>
        <begin position="359"/>
        <end position="378"/>
    </location>
</feature>
<evidence type="ECO:0000313" key="17">
    <source>
        <dbReference type="EMBL" id="OZJ02432.1"/>
    </source>
</evidence>
<evidence type="ECO:0000256" key="8">
    <source>
        <dbReference type="ARBA" id="ARBA00022989"/>
    </source>
</evidence>
<evidence type="ECO:0000256" key="11">
    <source>
        <dbReference type="ARBA" id="ARBA00023098"/>
    </source>
</evidence>
<name>A0A261XVQ2_9FUNG</name>
<keyword evidence="18" id="KW-1185">Reference proteome</keyword>
<dbReference type="GO" id="GO:0006412">
    <property type="term" value="P:translation"/>
    <property type="evidence" value="ECO:0007669"/>
    <property type="project" value="InterPro"/>
</dbReference>
<protein>
    <recommendedName>
        <fullName evidence="16">Cytochrome b5 heme-binding domain-containing protein</fullName>
    </recommendedName>
</protein>
<feature type="compositionally biased region" description="Basic residues" evidence="14">
    <location>
        <begin position="508"/>
        <end position="521"/>
    </location>
</feature>
<dbReference type="InterPro" id="IPR006846">
    <property type="entry name" value="Ribosomal_eS30"/>
</dbReference>
<evidence type="ECO:0000313" key="18">
    <source>
        <dbReference type="Proteomes" id="UP000242875"/>
    </source>
</evidence>
<accession>A0A261XVQ2</accession>
<keyword evidence="11" id="KW-0443">Lipid metabolism</keyword>
<dbReference type="CDD" id="cd03506">
    <property type="entry name" value="Delta6-FADS-like"/>
    <property type="match status" value="1"/>
</dbReference>
<evidence type="ECO:0000256" key="3">
    <source>
        <dbReference type="ARBA" id="ARBA00009295"/>
    </source>
</evidence>
<proteinExistence type="inferred from homology"/>
<reference evidence="17 18" key="1">
    <citation type="journal article" date="2017" name="Mycologia">
        <title>Bifiguratus adelaidae, gen. et sp. nov., a new member of Mucoromycotina in endophytic and soil-dwelling habitats.</title>
        <authorList>
            <person name="Torres-Cruz T.J."/>
            <person name="Billingsley Tobias T.L."/>
            <person name="Almatruk M."/>
            <person name="Hesse C."/>
            <person name="Kuske C.R."/>
            <person name="Desiro A."/>
            <person name="Benucci G.M."/>
            <person name="Bonito G."/>
            <person name="Stajich J.E."/>
            <person name="Dunlap C."/>
            <person name="Arnold A.E."/>
            <person name="Porras-Alfaro A."/>
        </authorList>
    </citation>
    <scope>NUCLEOTIDE SEQUENCE [LARGE SCALE GENOMIC DNA]</scope>
    <source>
        <strain evidence="17 18">AZ0501</strain>
    </source>
</reference>
<feature type="domain" description="Cytochrome b5 heme-binding" evidence="16">
    <location>
        <begin position="13"/>
        <end position="89"/>
    </location>
</feature>
<dbReference type="Gene3D" id="3.10.120.10">
    <property type="entry name" value="Cytochrome b5-like heme/steroid binding domain"/>
    <property type="match status" value="1"/>
</dbReference>
<evidence type="ECO:0000256" key="14">
    <source>
        <dbReference type="SAM" id="MobiDB-lite"/>
    </source>
</evidence>
<dbReference type="Proteomes" id="UP000242875">
    <property type="component" value="Unassembled WGS sequence"/>
</dbReference>
<dbReference type="InterPro" id="IPR036400">
    <property type="entry name" value="Cyt_B5-like_heme/steroid_sf"/>
</dbReference>